<name>A0A1B7TEN4_9ASCO</name>
<organism evidence="2 3">
    <name type="scientific">Hanseniaspora valbyensis NRRL Y-1626</name>
    <dbReference type="NCBI Taxonomy" id="766949"/>
    <lineage>
        <taxon>Eukaryota</taxon>
        <taxon>Fungi</taxon>
        <taxon>Dikarya</taxon>
        <taxon>Ascomycota</taxon>
        <taxon>Saccharomycotina</taxon>
        <taxon>Saccharomycetes</taxon>
        <taxon>Saccharomycodales</taxon>
        <taxon>Saccharomycodaceae</taxon>
        <taxon>Hanseniaspora</taxon>
    </lineage>
</organism>
<evidence type="ECO:0000313" key="3">
    <source>
        <dbReference type="Proteomes" id="UP000092321"/>
    </source>
</evidence>
<dbReference type="Proteomes" id="UP000092321">
    <property type="component" value="Unassembled WGS sequence"/>
</dbReference>
<feature type="region of interest" description="Disordered" evidence="1">
    <location>
        <begin position="146"/>
        <end position="168"/>
    </location>
</feature>
<evidence type="ECO:0008006" key="4">
    <source>
        <dbReference type="Google" id="ProtNLM"/>
    </source>
</evidence>
<comment type="caution">
    <text evidence="2">The sequence shown here is derived from an EMBL/GenBank/DDBJ whole genome shotgun (WGS) entry which is preliminary data.</text>
</comment>
<evidence type="ECO:0000313" key="2">
    <source>
        <dbReference type="EMBL" id="OBA27170.1"/>
    </source>
</evidence>
<dbReference type="AlphaFoldDB" id="A0A1B7TEN4"/>
<reference evidence="3" key="1">
    <citation type="journal article" date="2016" name="Proc. Natl. Acad. Sci. U.S.A.">
        <title>Comparative genomics of biotechnologically important yeasts.</title>
        <authorList>
            <person name="Riley R."/>
            <person name="Haridas S."/>
            <person name="Wolfe K.H."/>
            <person name="Lopes M.R."/>
            <person name="Hittinger C.T."/>
            <person name="Goeker M."/>
            <person name="Salamov A.A."/>
            <person name="Wisecaver J.H."/>
            <person name="Long T.M."/>
            <person name="Calvey C.H."/>
            <person name="Aerts A.L."/>
            <person name="Barry K.W."/>
            <person name="Choi C."/>
            <person name="Clum A."/>
            <person name="Coughlan A.Y."/>
            <person name="Deshpande S."/>
            <person name="Douglass A.P."/>
            <person name="Hanson S.J."/>
            <person name="Klenk H.-P."/>
            <person name="LaButti K.M."/>
            <person name="Lapidus A."/>
            <person name="Lindquist E.A."/>
            <person name="Lipzen A.M."/>
            <person name="Meier-Kolthoff J.P."/>
            <person name="Ohm R.A."/>
            <person name="Otillar R.P."/>
            <person name="Pangilinan J.L."/>
            <person name="Peng Y."/>
            <person name="Rokas A."/>
            <person name="Rosa C.A."/>
            <person name="Scheuner C."/>
            <person name="Sibirny A.A."/>
            <person name="Slot J.C."/>
            <person name="Stielow J.B."/>
            <person name="Sun H."/>
            <person name="Kurtzman C.P."/>
            <person name="Blackwell M."/>
            <person name="Grigoriev I.V."/>
            <person name="Jeffries T.W."/>
        </authorList>
    </citation>
    <scope>NUCLEOTIDE SEQUENCE [LARGE SCALE GENOMIC DNA]</scope>
    <source>
        <strain evidence="3">NRRL Y-1626</strain>
    </source>
</reference>
<dbReference type="CDD" id="cd22055">
    <property type="entry name" value="NAC_BTF3"/>
    <property type="match status" value="1"/>
</dbReference>
<dbReference type="OrthoDB" id="8033832at2759"/>
<accession>A0A1B7TEN4</accession>
<proteinExistence type="predicted"/>
<dbReference type="InterPro" id="IPR038187">
    <property type="entry name" value="NAC_A/B_dom_sf"/>
</dbReference>
<dbReference type="Gene3D" id="2.20.70.30">
    <property type="entry name" value="Nascent polypeptide-associated complex domain"/>
    <property type="match status" value="1"/>
</dbReference>
<evidence type="ECO:0000256" key="1">
    <source>
        <dbReference type="SAM" id="MobiDB-lite"/>
    </source>
</evidence>
<gene>
    <name evidence="2" type="ORF">HANVADRAFT_68153</name>
</gene>
<dbReference type="EMBL" id="LXPE01000010">
    <property type="protein sequence ID" value="OBA27170.1"/>
    <property type="molecule type" value="Genomic_DNA"/>
</dbReference>
<keyword evidence="3" id="KW-1185">Reference proteome</keyword>
<protein>
    <recommendedName>
        <fullName evidence="4">Nascent polypeptide-associated complex subunit beta</fullName>
    </recommendedName>
</protein>
<sequence>MPVDPAKLAKLKKLSSKNKTVKVGGKRINKKPTTSATTSASLVESEKIMNIMKAKNGHSLPDVQEINFFCDDGEILHFENTLISKPTVTQSEEGTVTAITNAKYQSKTVTELLPGILKQVGVQNMGLLEKATKELMKRFEATNLKESKQKKSLTEDDDIPFIEEGKTF</sequence>